<name>A0A0G4GWQ3_9ALVE</name>
<accession>A0A0G4GWQ3</accession>
<dbReference type="AlphaFoldDB" id="A0A0G4GWQ3"/>
<dbReference type="VEuPathDB" id="CryptoDB:Cvel_23705"/>
<reference evidence="1" key="1">
    <citation type="submission" date="2014-11" db="EMBL/GenBank/DDBJ databases">
        <authorList>
            <person name="Otto D Thomas"/>
            <person name="Naeem Raeece"/>
        </authorList>
    </citation>
    <scope>NUCLEOTIDE SEQUENCE</scope>
</reference>
<dbReference type="EMBL" id="CDMZ01001630">
    <property type="protein sequence ID" value="CEM35404.1"/>
    <property type="molecule type" value="Genomic_DNA"/>
</dbReference>
<organism evidence="1">
    <name type="scientific">Chromera velia CCMP2878</name>
    <dbReference type="NCBI Taxonomy" id="1169474"/>
    <lineage>
        <taxon>Eukaryota</taxon>
        <taxon>Sar</taxon>
        <taxon>Alveolata</taxon>
        <taxon>Colpodellida</taxon>
        <taxon>Chromeraceae</taxon>
        <taxon>Chromera</taxon>
    </lineage>
</organism>
<gene>
    <name evidence="1" type="ORF">Cvel_23705</name>
</gene>
<protein>
    <submittedName>
        <fullName evidence="1">Uncharacterized protein</fullName>
    </submittedName>
</protein>
<sequence>MLRNGVLESDGAGRLLSGFVDTTTVSYKMGVIKERIFQAGPLQPEERLGMVDQRMTELKNRNEEENGRKCVREDPKVWKPSEVAGGFPDGTVFPMYFSCIEKMSEQLTVLFGLKDDYAYIAEIQNYGQNGGDNPTMAVLAKSTKDGDQVEVWQINLESSTSSTWGRLSAKKADKMLEMSVGSQGANVGVGCGFRMNSKDSKLWTVAEFNSEGGNGGSYSCGTNSTSICVDASSSSFSELSDSDCSGLNSFNLGEITYSILSTGSYHNNAWKLISESGVDGLGLTDFNVYNDGL</sequence>
<proteinExistence type="predicted"/>
<evidence type="ECO:0000313" key="1">
    <source>
        <dbReference type="EMBL" id="CEM35404.1"/>
    </source>
</evidence>